<reference evidence="3 4" key="1">
    <citation type="submission" date="2019-03" db="EMBL/GenBank/DDBJ databases">
        <authorList>
            <consortium name="Pathogen Informatics"/>
        </authorList>
    </citation>
    <scope>NUCLEOTIDE SEQUENCE [LARGE SCALE GENOMIC DNA]</scope>
    <source>
        <strain evidence="3 4">NCTC13038</strain>
    </source>
</reference>
<dbReference type="InterPro" id="IPR005000">
    <property type="entry name" value="Aldolase/citrate-lyase_domain"/>
</dbReference>
<organism evidence="3 4">
    <name type="scientific">Raoultella terrigena</name>
    <name type="common">Klebsiella terrigena</name>
    <dbReference type="NCBI Taxonomy" id="577"/>
    <lineage>
        <taxon>Bacteria</taxon>
        <taxon>Pseudomonadati</taxon>
        <taxon>Pseudomonadota</taxon>
        <taxon>Gammaproteobacteria</taxon>
        <taxon>Enterobacterales</taxon>
        <taxon>Enterobacteriaceae</taxon>
        <taxon>Klebsiella/Raoultella group</taxon>
        <taxon>Raoultella</taxon>
    </lineage>
</organism>
<dbReference type="Pfam" id="PF03328">
    <property type="entry name" value="HpcH_HpaI"/>
    <property type="match status" value="1"/>
</dbReference>
<dbReference type="Gene3D" id="3.20.20.60">
    <property type="entry name" value="Phosphoenolpyruvate-binding domains"/>
    <property type="match status" value="1"/>
</dbReference>
<name>A0A485BEI7_RAOTE</name>
<dbReference type="SUPFAM" id="SSF51621">
    <property type="entry name" value="Phosphoenolpyruvate/pyruvate domain"/>
    <property type="match status" value="1"/>
</dbReference>
<dbReference type="GO" id="GO:0008815">
    <property type="term" value="F:citrate (pro-3S)-lyase activity"/>
    <property type="evidence" value="ECO:0007669"/>
    <property type="project" value="UniProtKB-EC"/>
</dbReference>
<gene>
    <name evidence="3" type="primary">citE_2</name>
    <name evidence="3" type="ORF">NCTC13038_02510</name>
</gene>
<accession>A0A485BEI7</accession>
<sequence>MLFVYLKTDTPEDIHQLEREIVRIEESCGRPVGSTKLMAAIESAVGVINAVAIAKSSARLMALRWRHLIT</sequence>
<dbReference type="InterPro" id="IPR040442">
    <property type="entry name" value="Pyrv_kinase-like_dom_sf"/>
</dbReference>
<dbReference type="AlphaFoldDB" id="A0A485BEI7"/>
<dbReference type="EC" id="4.1.3.6" evidence="3"/>
<keyword evidence="3" id="KW-0456">Lyase</keyword>
<evidence type="ECO:0000313" key="4">
    <source>
        <dbReference type="Proteomes" id="UP000332594"/>
    </source>
</evidence>
<dbReference type="GO" id="GO:0046872">
    <property type="term" value="F:metal ion binding"/>
    <property type="evidence" value="ECO:0007669"/>
    <property type="project" value="UniProtKB-KW"/>
</dbReference>
<proteinExistence type="predicted"/>
<evidence type="ECO:0000259" key="2">
    <source>
        <dbReference type="Pfam" id="PF03328"/>
    </source>
</evidence>
<dbReference type="InterPro" id="IPR015813">
    <property type="entry name" value="Pyrv/PenolPyrv_kinase-like_dom"/>
</dbReference>
<dbReference type="EMBL" id="CAADJG010000002">
    <property type="protein sequence ID" value="VFS72157.1"/>
    <property type="molecule type" value="Genomic_DNA"/>
</dbReference>
<protein>
    <submittedName>
        <fullName evidence="3">Citrate lyase subunit beta</fullName>
        <ecNumber evidence="3">4.1.3.6</ecNumber>
    </submittedName>
</protein>
<feature type="domain" description="HpcH/HpaI aldolase/citrate lyase" evidence="2">
    <location>
        <begin position="7"/>
        <end position="63"/>
    </location>
</feature>
<evidence type="ECO:0000313" key="3">
    <source>
        <dbReference type="EMBL" id="VFS72157.1"/>
    </source>
</evidence>
<keyword evidence="1" id="KW-0479">Metal-binding</keyword>
<evidence type="ECO:0000256" key="1">
    <source>
        <dbReference type="ARBA" id="ARBA00022723"/>
    </source>
</evidence>
<dbReference type="Proteomes" id="UP000332594">
    <property type="component" value="Unassembled WGS sequence"/>
</dbReference>